<sequence>MEAWTWAWAAGMPFSIFLSSPVGNWRMALDLHPEGLGFPPPPPRARVFVIHGFLLFNISIITLENFPILAQN</sequence>
<organism evidence="2 3">
    <name type="scientific">Dactylonectria macrodidyma</name>
    <dbReference type="NCBI Taxonomy" id="307937"/>
    <lineage>
        <taxon>Eukaryota</taxon>
        <taxon>Fungi</taxon>
        <taxon>Dikarya</taxon>
        <taxon>Ascomycota</taxon>
        <taxon>Pezizomycotina</taxon>
        <taxon>Sordariomycetes</taxon>
        <taxon>Hypocreomycetidae</taxon>
        <taxon>Hypocreales</taxon>
        <taxon>Nectriaceae</taxon>
        <taxon>Dactylonectria</taxon>
    </lineage>
</organism>
<evidence type="ECO:0000313" key="3">
    <source>
        <dbReference type="Proteomes" id="UP000738349"/>
    </source>
</evidence>
<comment type="caution">
    <text evidence="2">The sequence shown here is derived from an EMBL/GenBank/DDBJ whole genome shotgun (WGS) entry which is preliminary data.</text>
</comment>
<accession>A0A9P9F6R0</accession>
<evidence type="ECO:0000313" key="2">
    <source>
        <dbReference type="EMBL" id="KAH7156458.1"/>
    </source>
</evidence>
<keyword evidence="1" id="KW-0472">Membrane</keyword>
<proteinExistence type="predicted"/>
<evidence type="ECO:0000256" key="1">
    <source>
        <dbReference type="SAM" id="Phobius"/>
    </source>
</evidence>
<keyword evidence="1" id="KW-1133">Transmembrane helix</keyword>
<feature type="transmembrane region" description="Helical" evidence="1">
    <location>
        <begin position="6"/>
        <end position="25"/>
    </location>
</feature>
<dbReference type="AlphaFoldDB" id="A0A9P9F6R0"/>
<feature type="transmembrane region" description="Helical" evidence="1">
    <location>
        <begin position="45"/>
        <end position="63"/>
    </location>
</feature>
<reference evidence="2" key="1">
    <citation type="journal article" date="2021" name="Nat. Commun.">
        <title>Genetic determinants of endophytism in the Arabidopsis root mycobiome.</title>
        <authorList>
            <person name="Mesny F."/>
            <person name="Miyauchi S."/>
            <person name="Thiergart T."/>
            <person name="Pickel B."/>
            <person name="Atanasova L."/>
            <person name="Karlsson M."/>
            <person name="Huettel B."/>
            <person name="Barry K.W."/>
            <person name="Haridas S."/>
            <person name="Chen C."/>
            <person name="Bauer D."/>
            <person name="Andreopoulos W."/>
            <person name="Pangilinan J."/>
            <person name="LaButti K."/>
            <person name="Riley R."/>
            <person name="Lipzen A."/>
            <person name="Clum A."/>
            <person name="Drula E."/>
            <person name="Henrissat B."/>
            <person name="Kohler A."/>
            <person name="Grigoriev I.V."/>
            <person name="Martin F.M."/>
            <person name="Hacquard S."/>
        </authorList>
    </citation>
    <scope>NUCLEOTIDE SEQUENCE</scope>
    <source>
        <strain evidence="2">MPI-CAGE-AT-0147</strain>
    </source>
</reference>
<name>A0A9P9F6R0_9HYPO</name>
<keyword evidence="3" id="KW-1185">Reference proteome</keyword>
<gene>
    <name evidence="2" type="ORF">EDB81DRAFT_787117</name>
</gene>
<protein>
    <submittedName>
        <fullName evidence="2">Uncharacterized protein</fullName>
    </submittedName>
</protein>
<keyword evidence="1" id="KW-0812">Transmembrane</keyword>
<dbReference type="EMBL" id="JAGMUV010000005">
    <property type="protein sequence ID" value="KAH7156458.1"/>
    <property type="molecule type" value="Genomic_DNA"/>
</dbReference>
<dbReference type="Proteomes" id="UP000738349">
    <property type="component" value="Unassembled WGS sequence"/>
</dbReference>